<accession>A0ABV1KEC7</accession>
<proteinExistence type="predicted"/>
<dbReference type="RefSeq" id="WP_349299889.1">
    <property type="nucleotide sequence ID" value="NZ_JBEDNQ010000008.1"/>
</dbReference>
<gene>
    <name evidence="3" type="ORF">WIS52_20330</name>
</gene>
<dbReference type="Proteomes" id="UP001494902">
    <property type="component" value="Unassembled WGS sequence"/>
</dbReference>
<feature type="compositionally biased region" description="Low complexity" evidence="1">
    <location>
        <begin position="137"/>
        <end position="154"/>
    </location>
</feature>
<keyword evidence="2" id="KW-0812">Transmembrane</keyword>
<feature type="compositionally biased region" description="Pro residues" evidence="1">
    <location>
        <begin position="155"/>
        <end position="164"/>
    </location>
</feature>
<evidence type="ECO:0000256" key="1">
    <source>
        <dbReference type="SAM" id="MobiDB-lite"/>
    </source>
</evidence>
<comment type="caution">
    <text evidence="3">The sequence shown here is derived from an EMBL/GenBank/DDBJ whole genome shotgun (WGS) entry which is preliminary data.</text>
</comment>
<sequence length="173" mass="17499">MTTPGSGSGATWGGDGITWGELVGTWNDLMQQNGTWDDVRHGRGRAGVALAAGGALTATATVTSPLLTSAAPVTREQADVVIGQLGQVLTEMRRANPRWWATPTAMAIYTLINLLIAVGALYVAARPAPDDHGAGGAPAATSSAVSGPAATCIAPAPPPDPAPAEPAQRVLDR</sequence>
<organism evidence="3 4">
    <name type="scientific">Pseudonocardia nematodicida</name>
    <dbReference type="NCBI Taxonomy" id="1206997"/>
    <lineage>
        <taxon>Bacteria</taxon>
        <taxon>Bacillati</taxon>
        <taxon>Actinomycetota</taxon>
        <taxon>Actinomycetes</taxon>
        <taxon>Pseudonocardiales</taxon>
        <taxon>Pseudonocardiaceae</taxon>
        <taxon>Pseudonocardia</taxon>
    </lineage>
</organism>
<feature type="region of interest" description="Disordered" evidence="1">
    <location>
        <begin position="130"/>
        <end position="173"/>
    </location>
</feature>
<reference evidence="3 4" key="1">
    <citation type="submission" date="2024-03" db="EMBL/GenBank/DDBJ databases">
        <title>Draft genome sequence of Pseudonocardia nematodicida JCM 31783.</title>
        <authorList>
            <person name="Butdee W."/>
            <person name="Duangmal K."/>
        </authorList>
    </citation>
    <scope>NUCLEOTIDE SEQUENCE [LARGE SCALE GENOMIC DNA]</scope>
    <source>
        <strain evidence="3 4">JCM 31783</strain>
    </source>
</reference>
<feature type="transmembrane region" description="Helical" evidence="2">
    <location>
        <begin position="99"/>
        <end position="125"/>
    </location>
</feature>
<evidence type="ECO:0000313" key="3">
    <source>
        <dbReference type="EMBL" id="MEQ3552822.1"/>
    </source>
</evidence>
<keyword evidence="2" id="KW-1133">Transmembrane helix</keyword>
<dbReference type="EMBL" id="JBEDNQ010000008">
    <property type="protein sequence ID" value="MEQ3552822.1"/>
    <property type="molecule type" value="Genomic_DNA"/>
</dbReference>
<name>A0ABV1KEC7_9PSEU</name>
<evidence type="ECO:0000256" key="2">
    <source>
        <dbReference type="SAM" id="Phobius"/>
    </source>
</evidence>
<protein>
    <submittedName>
        <fullName evidence="3">Uncharacterized protein</fullName>
    </submittedName>
</protein>
<evidence type="ECO:0000313" key="4">
    <source>
        <dbReference type="Proteomes" id="UP001494902"/>
    </source>
</evidence>
<keyword evidence="2" id="KW-0472">Membrane</keyword>
<keyword evidence="4" id="KW-1185">Reference proteome</keyword>